<proteinExistence type="predicted"/>
<protein>
    <submittedName>
        <fullName evidence="1">Uncharacterized protein</fullName>
    </submittedName>
</protein>
<dbReference type="Proteomes" id="UP000033423">
    <property type="component" value="Unassembled WGS sequence"/>
</dbReference>
<evidence type="ECO:0000313" key="2">
    <source>
        <dbReference type="Proteomes" id="UP000033423"/>
    </source>
</evidence>
<comment type="caution">
    <text evidence="1">The sequence shown here is derived from an EMBL/GenBank/DDBJ whole genome shotgun (WGS) entry which is preliminary data.</text>
</comment>
<reference evidence="1 2" key="1">
    <citation type="submission" date="2015-02" db="EMBL/GenBank/DDBJ databases">
        <title>Single-cell genomics of uncultivated deep-branching MTB reveals a conserved set of magnetosome genes.</title>
        <authorList>
            <person name="Kolinko S."/>
            <person name="Richter M."/>
            <person name="Glockner F.O."/>
            <person name="Brachmann A."/>
            <person name="Schuler D."/>
        </authorList>
    </citation>
    <scope>NUCLEOTIDE SEQUENCE [LARGE SCALE GENOMIC DNA]</scope>
    <source>
        <strain evidence="1">TM-1</strain>
    </source>
</reference>
<gene>
    <name evidence="1" type="ORF">MBAV_003907</name>
</gene>
<dbReference type="AlphaFoldDB" id="A0A0F3GPP0"/>
<dbReference type="EMBL" id="LACI01001690">
    <property type="protein sequence ID" value="KJU83900.1"/>
    <property type="molecule type" value="Genomic_DNA"/>
</dbReference>
<evidence type="ECO:0000313" key="1">
    <source>
        <dbReference type="EMBL" id="KJU83900.1"/>
    </source>
</evidence>
<organism evidence="1 2">
    <name type="scientific">Candidatus Magnetobacterium bavaricum</name>
    <dbReference type="NCBI Taxonomy" id="29290"/>
    <lineage>
        <taxon>Bacteria</taxon>
        <taxon>Pseudomonadati</taxon>
        <taxon>Nitrospirota</taxon>
        <taxon>Thermodesulfovibrionia</taxon>
        <taxon>Thermodesulfovibrionales</taxon>
        <taxon>Candidatus Magnetobacteriaceae</taxon>
        <taxon>Candidatus Magnetobacterium</taxon>
    </lineage>
</organism>
<keyword evidence="2" id="KW-1185">Reference proteome</keyword>
<name>A0A0F3GPP0_9BACT</name>
<accession>A0A0F3GPP0</accession>
<sequence>MVVILPSPSLYGRVVNLWSSLLVQNYQIHLLCSLHMFYTKRVFYYVTGVNL</sequence>